<keyword evidence="2" id="KW-1185">Reference proteome</keyword>
<proteinExistence type="predicted"/>
<gene>
    <name evidence="1" type="ORF">VNO77_07224</name>
</gene>
<organism evidence="1 2">
    <name type="scientific">Canavalia gladiata</name>
    <name type="common">Sword bean</name>
    <name type="synonym">Dolichos gladiatus</name>
    <dbReference type="NCBI Taxonomy" id="3824"/>
    <lineage>
        <taxon>Eukaryota</taxon>
        <taxon>Viridiplantae</taxon>
        <taxon>Streptophyta</taxon>
        <taxon>Embryophyta</taxon>
        <taxon>Tracheophyta</taxon>
        <taxon>Spermatophyta</taxon>
        <taxon>Magnoliopsida</taxon>
        <taxon>eudicotyledons</taxon>
        <taxon>Gunneridae</taxon>
        <taxon>Pentapetalae</taxon>
        <taxon>rosids</taxon>
        <taxon>fabids</taxon>
        <taxon>Fabales</taxon>
        <taxon>Fabaceae</taxon>
        <taxon>Papilionoideae</taxon>
        <taxon>50 kb inversion clade</taxon>
        <taxon>NPAAA clade</taxon>
        <taxon>indigoferoid/millettioid clade</taxon>
        <taxon>Phaseoleae</taxon>
        <taxon>Canavalia</taxon>
    </lineage>
</organism>
<dbReference type="AlphaFoldDB" id="A0AAN9QW18"/>
<name>A0AAN9QW18_CANGL</name>
<comment type="caution">
    <text evidence="1">The sequence shown here is derived from an EMBL/GenBank/DDBJ whole genome shotgun (WGS) entry which is preliminary data.</text>
</comment>
<sequence>MGGPLIHLHRLTAISLFYTYIRHQNLMEARTHSTAVSTQRGNHLSHAFNDALMSSLFNQACKFSSGRAQIPHPHAWLKALTCMIHGHTPTREGIRRMKKQPSQQSLLAYPMLGGTIEELTEAVATSLLFCMDF</sequence>
<dbReference type="EMBL" id="JAYMYQ010000002">
    <property type="protein sequence ID" value="KAK7349669.1"/>
    <property type="molecule type" value="Genomic_DNA"/>
</dbReference>
<dbReference type="Proteomes" id="UP001367508">
    <property type="component" value="Unassembled WGS sequence"/>
</dbReference>
<evidence type="ECO:0000313" key="2">
    <source>
        <dbReference type="Proteomes" id="UP001367508"/>
    </source>
</evidence>
<evidence type="ECO:0000313" key="1">
    <source>
        <dbReference type="EMBL" id="KAK7349669.1"/>
    </source>
</evidence>
<reference evidence="1 2" key="1">
    <citation type="submission" date="2024-01" db="EMBL/GenBank/DDBJ databases">
        <title>The genomes of 5 underutilized Papilionoideae crops provide insights into root nodulation and disease resistanc.</title>
        <authorList>
            <person name="Jiang F."/>
        </authorList>
    </citation>
    <scope>NUCLEOTIDE SEQUENCE [LARGE SCALE GENOMIC DNA]</scope>
    <source>
        <strain evidence="1">LVBAO_FW01</strain>
        <tissue evidence="1">Leaves</tissue>
    </source>
</reference>
<accession>A0AAN9QW18</accession>
<protein>
    <submittedName>
        <fullName evidence="1">Uncharacterized protein</fullName>
    </submittedName>
</protein>